<dbReference type="InterPro" id="IPR001647">
    <property type="entry name" value="HTH_TetR"/>
</dbReference>
<evidence type="ECO:0000256" key="1">
    <source>
        <dbReference type="ARBA" id="ARBA00023015"/>
    </source>
</evidence>
<evidence type="ECO:0000256" key="2">
    <source>
        <dbReference type="ARBA" id="ARBA00023125"/>
    </source>
</evidence>
<protein>
    <submittedName>
        <fullName evidence="6">TetR/AcrR family transcriptional repressor of nem operon</fullName>
    </submittedName>
</protein>
<reference evidence="6 7" key="1">
    <citation type="submission" date="2020-08" db="EMBL/GenBank/DDBJ databases">
        <title>Genomic Encyclopedia of Type Strains, Phase IV (KMG-IV): sequencing the most valuable type-strain genomes for metagenomic binning, comparative biology and taxonomic classification.</title>
        <authorList>
            <person name="Goeker M."/>
        </authorList>
    </citation>
    <scope>NUCLEOTIDE SEQUENCE [LARGE SCALE GENOMIC DNA]</scope>
    <source>
        <strain evidence="6 7">DSM 22368</strain>
    </source>
</reference>
<dbReference type="InterPro" id="IPR009057">
    <property type="entry name" value="Homeodomain-like_sf"/>
</dbReference>
<keyword evidence="3" id="KW-0804">Transcription</keyword>
<dbReference type="PANTHER" id="PTHR47506:SF1">
    <property type="entry name" value="HTH-TYPE TRANSCRIPTIONAL REGULATOR YJDC"/>
    <property type="match status" value="1"/>
</dbReference>
<feature type="domain" description="HTH tetR-type" evidence="5">
    <location>
        <begin position="14"/>
        <end position="74"/>
    </location>
</feature>
<proteinExistence type="predicted"/>
<dbReference type="PROSITE" id="PS50977">
    <property type="entry name" value="HTH_TETR_2"/>
    <property type="match status" value="1"/>
</dbReference>
<evidence type="ECO:0000313" key="7">
    <source>
        <dbReference type="Proteomes" id="UP000528457"/>
    </source>
</evidence>
<evidence type="ECO:0000259" key="5">
    <source>
        <dbReference type="PROSITE" id="PS50977"/>
    </source>
</evidence>
<dbReference type="Pfam" id="PF00440">
    <property type="entry name" value="TetR_N"/>
    <property type="match status" value="1"/>
</dbReference>
<evidence type="ECO:0000313" key="6">
    <source>
        <dbReference type="EMBL" id="MBB6522414.1"/>
    </source>
</evidence>
<dbReference type="InterPro" id="IPR011075">
    <property type="entry name" value="TetR_C"/>
</dbReference>
<dbReference type="Pfam" id="PF16925">
    <property type="entry name" value="TetR_C_13"/>
    <property type="match status" value="1"/>
</dbReference>
<dbReference type="PANTHER" id="PTHR47506">
    <property type="entry name" value="TRANSCRIPTIONAL REGULATORY PROTEIN"/>
    <property type="match status" value="1"/>
</dbReference>
<comment type="caution">
    <text evidence="6">The sequence shown here is derived from an EMBL/GenBank/DDBJ whole genome shotgun (WGS) entry which is preliminary data.</text>
</comment>
<name>A0A7X0JUD9_9GAMM</name>
<dbReference type="PRINTS" id="PR00455">
    <property type="entry name" value="HTHTETR"/>
</dbReference>
<dbReference type="InterPro" id="IPR036271">
    <property type="entry name" value="Tet_transcr_reg_TetR-rel_C_sf"/>
</dbReference>
<gene>
    <name evidence="6" type="ORF">HNR48_002699</name>
</gene>
<dbReference type="InParanoid" id="A0A7X0JUD9"/>
<dbReference type="SUPFAM" id="SSF48498">
    <property type="entry name" value="Tetracyclin repressor-like, C-terminal domain"/>
    <property type="match status" value="1"/>
</dbReference>
<accession>A0A7X0JUD9</accession>
<sequence>MTPDISQPKQVRKKNRKQEIIQISLELLQTQGYENFSYQDISSALGITKASIHYHFPKKEDLGLALCGAIKQWHEDLFLNLRDSDHSAKDKLRIFVEALLSYAEGPYKVCPLSSLQADVAKLPDTLLPALQDLDRHELDFVSQVLEEGRQNGEFHFPGDAQAQASIFVLSLKGALQYSRIHGGEWISPVLQQLDQLLQASST</sequence>
<dbReference type="RefSeq" id="WP_166845927.1">
    <property type="nucleotide sequence ID" value="NZ_JAAONY010000002.1"/>
</dbReference>
<evidence type="ECO:0000256" key="4">
    <source>
        <dbReference type="PROSITE-ProRule" id="PRU00335"/>
    </source>
</evidence>
<dbReference type="GO" id="GO:0003677">
    <property type="term" value="F:DNA binding"/>
    <property type="evidence" value="ECO:0007669"/>
    <property type="project" value="UniProtKB-UniRule"/>
</dbReference>
<keyword evidence="2 4" id="KW-0238">DNA-binding</keyword>
<keyword evidence="7" id="KW-1185">Reference proteome</keyword>
<feature type="DNA-binding region" description="H-T-H motif" evidence="4">
    <location>
        <begin position="37"/>
        <end position="56"/>
    </location>
</feature>
<dbReference type="EMBL" id="JACHHT010000002">
    <property type="protein sequence ID" value="MBB6522414.1"/>
    <property type="molecule type" value="Genomic_DNA"/>
</dbReference>
<dbReference type="Gene3D" id="1.10.357.10">
    <property type="entry name" value="Tetracycline Repressor, domain 2"/>
    <property type="match status" value="1"/>
</dbReference>
<dbReference type="Proteomes" id="UP000528457">
    <property type="component" value="Unassembled WGS sequence"/>
</dbReference>
<dbReference type="AlphaFoldDB" id="A0A7X0JUD9"/>
<dbReference type="FunCoup" id="A0A7X0JUD9">
    <property type="interactions" value="155"/>
</dbReference>
<dbReference type="SUPFAM" id="SSF46689">
    <property type="entry name" value="Homeodomain-like"/>
    <property type="match status" value="1"/>
</dbReference>
<keyword evidence="1" id="KW-0805">Transcription regulation</keyword>
<organism evidence="6 7">
    <name type="scientific">Pseudoteredinibacter isoporae</name>
    <dbReference type="NCBI Taxonomy" id="570281"/>
    <lineage>
        <taxon>Bacteria</taxon>
        <taxon>Pseudomonadati</taxon>
        <taxon>Pseudomonadota</taxon>
        <taxon>Gammaproteobacteria</taxon>
        <taxon>Cellvibrionales</taxon>
        <taxon>Cellvibrionaceae</taxon>
        <taxon>Pseudoteredinibacter</taxon>
    </lineage>
</organism>
<evidence type="ECO:0000256" key="3">
    <source>
        <dbReference type="ARBA" id="ARBA00023163"/>
    </source>
</evidence>